<dbReference type="PANTHER" id="PTHR47549">
    <property type="entry name" value="GOLGI APPARATUS MEMBRANE PROTEIN TVP38-RELATED"/>
    <property type="match status" value="1"/>
</dbReference>
<feature type="compositionally biased region" description="Pro residues" evidence="10">
    <location>
        <begin position="34"/>
        <end position="45"/>
    </location>
</feature>
<sequence>MNPTFPSAAHTQQQPVYDSYSDLAQAPNTVPQATPSPGPTQPPVYNPYSDTPPRVSFQTPSPRPTPLETELGQSNYGHRPSNSFGSTSSINHDYDRPPAPTRTPSPTPSERKALETPSIRAIDIRNAFKKKYIGWWLLFAVMMTIVILISVFNDQIVEWLTPVTRWLQSTSWGWVIPIILIAVLSIPPLFGSGIVAILCGLVWGLWIGFGIVAAGQFFGEIINFYLFKYCCIARAQKTEKKNITYACMAKVIRDGGFLVALIVRWSSIPEHFSTAIFATTGIGLIPFSIAVILSLPKNMVQVYLGVILDDDEQENKKAQVISNILLAVTIVISIAAYWYIMKQMDKVKPEVVYQKRKERQAKMLQGLYYPDDANESQLERGTDEDRIPLTGFKTGRTNSPPGFNGDKLHAPRPQHGYSSSGDWNETTEQPETGNNITNFGMNPTFPSAAHTQQPVHGPYSNLAQAPNTLQSTPPPGPTQQSIYNTYPDSAQAQAQNTFPPPSLGARPLTPLGAERGPAQSSPYHGHQPSNSFSSTSIPDNSYGRSPPLPLRTPSPTPSEREALETPSKAFNIRKYLHMKYIWYWVAAAVALVIFILITVFDDQIVEWLTPVSKWLKETSWGWIIPVLLIAVLSIPPLFGSGIVAILCGLVWGLWIGFGIVAAGQFIGEIINYYLFKYFCGARAQKFEKKKITYAALAKVIRDGGFKVALIVRWSFIPEHFATAIFATCGVKIIPFALAVLLSLPKSILQVYLGVIFDDDDQDNKKSKLFSGILIAVTVAVSVGAYKYIMKEMDKVKPEVVYQRRKERQAKMLQGLYYPGDTNESQLERGTDEDRIPLTGFQASRTNSPPRYDGHKLQAPRPQHGYSSSGEWN</sequence>
<keyword evidence="9 11" id="KW-0472">Membrane</keyword>
<evidence type="ECO:0000313" key="13">
    <source>
        <dbReference type="EMBL" id="KAL0581613.1"/>
    </source>
</evidence>
<evidence type="ECO:0000256" key="8">
    <source>
        <dbReference type="ARBA" id="ARBA00023034"/>
    </source>
</evidence>
<proteinExistence type="inferred from homology"/>
<feature type="transmembrane region" description="Helical" evidence="11">
    <location>
        <begin position="172"/>
        <end position="190"/>
    </location>
</feature>
<comment type="similarity">
    <text evidence="3">Belongs to the TVP38/TMEM64 family.</text>
</comment>
<dbReference type="EMBL" id="JBAHYK010000007">
    <property type="protein sequence ID" value="KAL0581613.1"/>
    <property type="molecule type" value="Genomic_DNA"/>
</dbReference>
<feature type="compositionally biased region" description="Polar residues" evidence="10">
    <location>
        <begin position="71"/>
        <end position="91"/>
    </location>
</feature>
<comment type="function">
    <text evidence="1">Golgi membrane protein involved in vesicular trafficking and spindle migration.</text>
</comment>
<feature type="transmembrane region" description="Helical" evidence="11">
    <location>
        <begin position="132"/>
        <end position="152"/>
    </location>
</feature>
<evidence type="ECO:0000256" key="9">
    <source>
        <dbReference type="ARBA" id="ARBA00023136"/>
    </source>
</evidence>
<organism evidence="13 14">
    <name type="scientific">Marasmius crinis-equi</name>
    <dbReference type="NCBI Taxonomy" id="585013"/>
    <lineage>
        <taxon>Eukaryota</taxon>
        <taxon>Fungi</taxon>
        <taxon>Dikarya</taxon>
        <taxon>Basidiomycota</taxon>
        <taxon>Agaricomycotina</taxon>
        <taxon>Agaricomycetes</taxon>
        <taxon>Agaricomycetidae</taxon>
        <taxon>Agaricales</taxon>
        <taxon>Marasmiineae</taxon>
        <taxon>Marasmiaceae</taxon>
        <taxon>Marasmius</taxon>
    </lineage>
</organism>
<feature type="compositionally biased region" description="Basic and acidic residues" evidence="10">
    <location>
        <begin position="825"/>
        <end position="835"/>
    </location>
</feature>
<keyword evidence="8" id="KW-0333">Golgi apparatus</keyword>
<feature type="transmembrane region" description="Helical" evidence="11">
    <location>
        <begin position="768"/>
        <end position="788"/>
    </location>
</feature>
<evidence type="ECO:0000256" key="10">
    <source>
        <dbReference type="SAM" id="MobiDB-lite"/>
    </source>
</evidence>
<feature type="region of interest" description="Disordered" evidence="10">
    <location>
        <begin position="372"/>
        <end position="563"/>
    </location>
</feature>
<feature type="compositionally biased region" description="Polar residues" evidence="10">
    <location>
        <begin position="518"/>
        <end position="543"/>
    </location>
</feature>
<evidence type="ECO:0000313" key="14">
    <source>
        <dbReference type="Proteomes" id="UP001465976"/>
    </source>
</evidence>
<feature type="compositionally biased region" description="Pro residues" evidence="10">
    <location>
        <begin position="97"/>
        <end position="107"/>
    </location>
</feature>
<protein>
    <recommendedName>
        <fullName evidence="4">Golgi apparatus membrane protein TVP38</fullName>
    </recommendedName>
    <alternativeName>
        <fullName evidence="5">Golgi apparatus membrane protein tvp38</fullName>
    </alternativeName>
</protein>
<dbReference type="PANTHER" id="PTHR47549:SF2">
    <property type="entry name" value="GOLGI APPARATUS MEMBRANE PROTEIN TVP38"/>
    <property type="match status" value="1"/>
</dbReference>
<feature type="compositionally biased region" description="Polar residues" evidence="10">
    <location>
        <begin position="1"/>
        <end position="16"/>
    </location>
</feature>
<feature type="transmembrane region" description="Helical" evidence="11">
    <location>
        <begin position="320"/>
        <end position="340"/>
    </location>
</feature>
<feature type="region of interest" description="Disordered" evidence="10">
    <location>
        <begin position="817"/>
        <end position="872"/>
    </location>
</feature>
<comment type="subcellular location">
    <subcellularLocation>
        <location evidence="2">Golgi apparatus membrane</location>
        <topology evidence="2">Multi-pass membrane protein</topology>
    </subcellularLocation>
</comment>
<keyword evidence="7 11" id="KW-1133">Transmembrane helix</keyword>
<evidence type="ECO:0000256" key="7">
    <source>
        <dbReference type="ARBA" id="ARBA00022989"/>
    </source>
</evidence>
<feature type="domain" description="VTT" evidence="12">
    <location>
        <begin position="640"/>
        <end position="753"/>
    </location>
</feature>
<evidence type="ECO:0000259" key="12">
    <source>
        <dbReference type="Pfam" id="PF09335"/>
    </source>
</evidence>
<dbReference type="Pfam" id="PF09335">
    <property type="entry name" value="VTT_dom"/>
    <property type="match status" value="2"/>
</dbReference>
<feature type="transmembrane region" description="Helical" evidence="11">
    <location>
        <begin position="275"/>
        <end position="295"/>
    </location>
</feature>
<feature type="compositionally biased region" description="Polar residues" evidence="10">
    <location>
        <begin position="416"/>
        <end position="454"/>
    </location>
</feature>
<dbReference type="InterPro" id="IPR032816">
    <property type="entry name" value="VTT_dom"/>
</dbReference>
<feature type="compositionally biased region" description="Basic and acidic residues" evidence="10">
    <location>
        <begin position="377"/>
        <end position="387"/>
    </location>
</feature>
<keyword evidence="14" id="KW-1185">Reference proteome</keyword>
<feature type="transmembrane region" description="Helical" evidence="11">
    <location>
        <begin position="197"/>
        <end position="218"/>
    </location>
</feature>
<dbReference type="InterPro" id="IPR051076">
    <property type="entry name" value="Golgi_membrane_TVP38/TMEM64"/>
</dbReference>
<evidence type="ECO:0000256" key="11">
    <source>
        <dbReference type="SAM" id="Phobius"/>
    </source>
</evidence>
<feature type="domain" description="VTT" evidence="12">
    <location>
        <begin position="192"/>
        <end position="305"/>
    </location>
</feature>
<name>A0ABR3G180_9AGAR</name>
<feature type="transmembrane region" description="Helical" evidence="11">
    <location>
        <begin position="580"/>
        <end position="600"/>
    </location>
</feature>
<dbReference type="Proteomes" id="UP001465976">
    <property type="component" value="Unassembled WGS sequence"/>
</dbReference>
<evidence type="ECO:0000256" key="6">
    <source>
        <dbReference type="ARBA" id="ARBA00022692"/>
    </source>
</evidence>
<evidence type="ECO:0000256" key="5">
    <source>
        <dbReference type="ARBA" id="ARBA00020673"/>
    </source>
</evidence>
<feature type="region of interest" description="Disordered" evidence="10">
    <location>
        <begin position="1"/>
        <end position="114"/>
    </location>
</feature>
<comment type="caution">
    <text evidence="13">The sequence shown here is derived from an EMBL/GenBank/DDBJ whole genome shotgun (WGS) entry which is preliminary data.</text>
</comment>
<feature type="compositionally biased region" description="Polar residues" evidence="10">
    <location>
        <begin position="482"/>
        <end position="497"/>
    </location>
</feature>
<gene>
    <name evidence="13" type="ORF">V5O48_000429</name>
</gene>
<keyword evidence="6 11" id="KW-0812">Transmembrane</keyword>
<evidence type="ECO:0000256" key="3">
    <source>
        <dbReference type="ARBA" id="ARBA00008640"/>
    </source>
</evidence>
<reference evidence="13 14" key="1">
    <citation type="submission" date="2024-02" db="EMBL/GenBank/DDBJ databases">
        <title>A draft genome for the cacao thread blight pathogen Marasmius crinis-equi.</title>
        <authorList>
            <person name="Cohen S.P."/>
            <person name="Baruah I.K."/>
            <person name="Amoako-Attah I."/>
            <person name="Bukari Y."/>
            <person name="Meinhardt L.W."/>
            <person name="Bailey B.A."/>
        </authorList>
    </citation>
    <scope>NUCLEOTIDE SEQUENCE [LARGE SCALE GENOMIC DNA]</scope>
    <source>
        <strain evidence="13 14">GH-76</strain>
    </source>
</reference>
<evidence type="ECO:0000256" key="2">
    <source>
        <dbReference type="ARBA" id="ARBA00004653"/>
    </source>
</evidence>
<feature type="transmembrane region" description="Helical" evidence="11">
    <location>
        <begin position="620"/>
        <end position="638"/>
    </location>
</feature>
<feature type="transmembrane region" description="Helical" evidence="11">
    <location>
        <begin position="645"/>
        <end position="666"/>
    </location>
</feature>
<evidence type="ECO:0000256" key="4">
    <source>
        <dbReference type="ARBA" id="ARBA00013533"/>
    </source>
</evidence>
<feature type="compositionally biased region" description="Pro residues" evidence="10">
    <location>
        <begin position="546"/>
        <end position="556"/>
    </location>
</feature>
<accession>A0ABR3G180</accession>
<evidence type="ECO:0000256" key="1">
    <source>
        <dbReference type="ARBA" id="ARBA00002978"/>
    </source>
</evidence>